<protein>
    <recommendedName>
        <fullName evidence="2">GNAT family N-acetyltransferase</fullName>
    </recommendedName>
</protein>
<sequence>MDIRAIDPRDTAWEQDHARYRVYFWDRAAVTAHEYEVVDDVDIDDLLPWASAYADEHGWAYTVYVATRDGDSTGLIRLAGVQGDPFADI</sequence>
<reference evidence="1" key="1">
    <citation type="submission" date="2022-10" db="EMBL/GenBank/DDBJ databases">
        <title>The complete genomes of actinobacterial strains from the NBC collection.</title>
        <authorList>
            <person name="Joergensen T.S."/>
            <person name="Alvarez Arevalo M."/>
            <person name="Sterndorff E.B."/>
            <person name="Faurdal D."/>
            <person name="Vuksanovic O."/>
            <person name="Mourched A.-S."/>
            <person name="Charusanti P."/>
            <person name="Shaw S."/>
            <person name="Blin K."/>
            <person name="Weber T."/>
        </authorList>
    </citation>
    <scope>NUCLEOTIDE SEQUENCE</scope>
    <source>
        <strain evidence="1">NBC_00008</strain>
    </source>
</reference>
<gene>
    <name evidence="1" type="ORF">OG398_06040</name>
</gene>
<dbReference type="AlphaFoldDB" id="A0AAU2VL45"/>
<accession>A0AAU2VL45</accession>
<evidence type="ECO:0008006" key="2">
    <source>
        <dbReference type="Google" id="ProtNLM"/>
    </source>
</evidence>
<evidence type="ECO:0000313" key="1">
    <source>
        <dbReference type="EMBL" id="WTW67856.1"/>
    </source>
</evidence>
<organism evidence="1">
    <name type="scientific">Streptomyces sp. NBC_00008</name>
    <dbReference type="NCBI Taxonomy" id="2903610"/>
    <lineage>
        <taxon>Bacteria</taxon>
        <taxon>Bacillati</taxon>
        <taxon>Actinomycetota</taxon>
        <taxon>Actinomycetes</taxon>
        <taxon>Kitasatosporales</taxon>
        <taxon>Streptomycetaceae</taxon>
        <taxon>Streptomyces</taxon>
    </lineage>
</organism>
<proteinExistence type="predicted"/>
<dbReference type="EMBL" id="CP108313">
    <property type="protein sequence ID" value="WTW67856.1"/>
    <property type="molecule type" value="Genomic_DNA"/>
</dbReference>
<name>A0AAU2VL45_9ACTN</name>